<dbReference type="Gene3D" id="2.10.90.10">
    <property type="entry name" value="Cystine-knot cytokines"/>
    <property type="match status" value="1"/>
</dbReference>
<dbReference type="SUPFAM" id="SSF57501">
    <property type="entry name" value="Cystine-knot cytokines"/>
    <property type="match status" value="1"/>
</dbReference>
<keyword evidence="7" id="KW-0812">Transmembrane</keyword>
<evidence type="ECO:0000313" key="10">
    <source>
        <dbReference type="EMBL" id="CAF3659418.1"/>
    </source>
</evidence>
<organism evidence="9 11">
    <name type="scientific">Didymodactylos carnosus</name>
    <dbReference type="NCBI Taxonomy" id="1234261"/>
    <lineage>
        <taxon>Eukaryota</taxon>
        <taxon>Metazoa</taxon>
        <taxon>Spiralia</taxon>
        <taxon>Gnathifera</taxon>
        <taxon>Rotifera</taxon>
        <taxon>Eurotatoria</taxon>
        <taxon>Bdelloidea</taxon>
        <taxon>Philodinida</taxon>
        <taxon>Philodinidae</taxon>
        <taxon>Didymodactylos</taxon>
    </lineage>
</organism>
<evidence type="ECO:0000259" key="8">
    <source>
        <dbReference type="PROSITE" id="PS51362"/>
    </source>
</evidence>
<dbReference type="InterPro" id="IPR017948">
    <property type="entry name" value="TGFb_CS"/>
</dbReference>
<dbReference type="InterPro" id="IPR001839">
    <property type="entry name" value="TGF-b_C"/>
</dbReference>
<evidence type="ECO:0000313" key="11">
    <source>
        <dbReference type="Proteomes" id="UP000663829"/>
    </source>
</evidence>
<comment type="caution">
    <text evidence="9">The sequence shown here is derived from an EMBL/GenBank/DDBJ whole genome shotgun (WGS) entry which is preliminary data.</text>
</comment>
<dbReference type="Proteomes" id="UP000681722">
    <property type="component" value="Unassembled WGS sequence"/>
</dbReference>
<sequence>MSSQLIVFVDKKSNKTGSYLTTFLITLFILSIIIIVAFATAYIITINQTETIKNVTHIYLNNTTTLHSKIIKALDFINSTTITSSIPSIEQKNHEREISLFLGESIDAKRFSNFDHSMLQFMRSIYEQVTSNTRKRRSSVYHHLYQIGSDLLSKNIDFILSMPNSVNRISDHDSERSKFCLPTKSNYPMNKHAYYHFDLDKSNHSLANVIHADFVLFTAKRITQRVYVNLYRIVNSSTCKYSQPRIELIDRQKIPIKTRHQWLRLNLTRQISLMKSHSQQFNTPLLVTITNSFGHKLEINKYLSLTNNQGFTILYFNVSTNNTSIATTRNNLFSHENIRKRRSQDNNDIKTIENDQNYCQPRRLQVKFEDLEWNDFILEPQSYEANYCAGNCPTAQNMNSHFIIQNKMNRLDSRIPQPCCVPAEYSSTVLLHYDGPNLILKRYDDMRVTKCRCI</sequence>
<comment type="similarity">
    <text evidence="2 6">Belongs to the TGF-beta family.</text>
</comment>
<evidence type="ECO:0000256" key="7">
    <source>
        <dbReference type="SAM" id="Phobius"/>
    </source>
</evidence>
<accession>A0A813XUP4</accession>
<protein>
    <recommendedName>
        <fullName evidence="8">TGF-beta family profile domain-containing protein</fullName>
    </recommendedName>
</protein>
<keyword evidence="4 6" id="KW-0339">Growth factor</keyword>
<comment type="subcellular location">
    <subcellularLocation>
        <location evidence="1">Secreted</location>
    </subcellularLocation>
</comment>
<keyword evidence="7" id="KW-0472">Membrane</keyword>
<feature type="transmembrane region" description="Helical" evidence="7">
    <location>
        <begin position="20"/>
        <end position="44"/>
    </location>
</feature>
<dbReference type="SMART" id="SM00204">
    <property type="entry name" value="TGFB"/>
    <property type="match status" value="1"/>
</dbReference>
<dbReference type="AlphaFoldDB" id="A0A813XUP4"/>
<dbReference type="InterPro" id="IPR029034">
    <property type="entry name" value="Cystine-knot_cytokine"/>
</dbReference>
<evidence type="ECO:0000256" key="4">
    <source>
        <dbReference type="ARBA" id="ARBA00023030"/>
    </source>
</evidence>
<dbReference type="Pfam" id="PF00019">
    <property type="entry name" value="TGF_beta"/>
    <property type="match status" value="1"/>
</dbReference>
<evidence type="ECO:0000256" key="5">
    <source>
        <dbReference type="ARBA" id="ARBA00023157"/>
    </source>
</evidence>
<evidence type="ECO:0000256" key="3">
    <source>
        <dbReference type="ARBA" id="ARBA00022525"/>
    </source>
</evidence>
<dbReference type="InterPro" id="IPR015615">
    <property type="entry name" value="TGF-beta-rel"/>
</dbReference>
<dbReference type="GO" id="GO:0008083">
    <property type="term" value="F:growth factor activity"/>
    <property type="evidence" value="ECO:0007669"/>
    <property type="project" value="UniProtKB-KW"/>
</dbReference>
<evidence type="ECO:0000256" key="1">
    <source>
        <dbReference type="ARBA" id="ARBA00004613"/>
    </source>
</evidence>
<dbReference type="OrthoDB" id="5987191at2759"/>
<keyword evidence="7" id="KW-1133">Transmembrane helix</keyword>
<evidence type="ECO:0000313" key="9">
    <source>
        <dbReference type="EMBL" id="CAF0872143.1"/>
    </source>
</evidence>
<keyword evidence="3" id="KW-0964">Secreted</keyword>
<dbReference type="EMBL" id="CAJOBC010001151">
    <property type="protein sequence ID" value="CAF3659418.1"/>
    <property type="molecule type" value="Genomic_DNA"/>
</dbReference>
<dbReference type="Proteomes" id="UP000663829">
    <property type="component" value="Unassembled WGS sequence"/>
</dbReference>
<dbReference type="Pfam" id="PF00688">
    <property type="entry name" value="TGFb_propeptide"/>
    <property type="match status" value="1"/>
</dbReference>
<dbReference type="PANTHER" id="PTHR11848">
    <property type="entry name" value="TGF-BETA FAMILY"/>
    <property type="match status" value="1"/>
</dbReference>
<keyword evidence="11" id="KW-1185">Reference proteome</keyword>
<dbReference type="InterPro" id="IPR001111">
    <property type="entry name" value="TGF-b_propeptide"/>
</dbReference>
<dbReference type="EMBL" id="CAJNOQ010001151">
    <property type="protein sequence ID" value="CAF0872143.1"/>
    <property type="molecule type" value="Genomic_DNA"/>
</dbReference>
<gene>
    <name evidence="9" type="ORF">GPM918_LOCUS7156</name>
    <name evidence="10" type="ORF">SRO942_LOCUS7156</name>
</gene>
<keyword evidence="5" id="KW-1015">Disulfide bond</keyword>
<feature type="domain" description="TGF-beta family profile" evidence="8">
    <location>
        <begin position="339"/>
        <end position="454"/>
    </location>
</feature>
<evidence type="ECO:0000256" key="6">
    <source>
        <dbReference type="RuleBase" id="RU000354"/>
    </source>
</evidence>
<evidence type="ECO:0000256" key="2">
    <source>
        <dbReference type="ARBA" id="ARBA00006656"/>
    </source>
</evidence>
<name>A0A813XUP4_9BILA</name>
<reference evidence="9" key="1">
    <citation type="submission" date="2021-02" db="EMBL/GenBank/DDBJ databases">
        <authorList>
            <person name="Nowell W R."/>
        </authorList>
    </citation>
    <scope>NUCLEOTIDE SEQUENCE</scope>
</reference>
<proteinExistence type="inferred from homology"/>
<dbReference type="PROSITE" id="PS51362">
    <property type="entry name" value="TGF_BETA_2"/>
    <property type="match status" value="1"/>
</dbReference>
<dbReference type="PROSITE" id="PS00250">
    <property type="entry name" value="TGF_BETA_1"/>
    <property type="match status" value="1"/>
</dbReference>
<dbReference type="GO" id="GO:0005615">
    <property type="term" value="C:extracellular space"/>
    <property type="evidence" value="ECO:0007669"/>
    <property type="project" value="TreeGrafter"/>
</dbReference>
<dbReference type="GO" id="GO:0005125">
    <property type="term" value="F:cytokine activity"/>
    <property type="evidence" value="ECO:0007669"/>
    <property type="project" value="TreeGrafter"/>
</dbReference>